<reference evidence="7" key="1">
    <citation type="submission" date="2019-09" db="EMBL/GenBank/DDBJ databases">
        <title>Characterisation of the sponge microbiome using genome-centric metagenomics.</title>
        <authorList>
            <person name="Engelberts J.P."/>
            <person name="Robbins S.J."/>
            <person name="De Goeij J.M."/>
            <person name="Aranda M."/>
            <person name="Bell S.C."/>
            <person name="Webster N.S."/>
        </authorList>
    </citation>
    <scope>NUCLEOTIDE SEQUENCE</scope>
    <source>
        <strain evidence="7">SB0664_bin_43</strain>
    </source>
</reference>
<gene>
    <name evidence="7" type="ORF">F4Y60_09750</name>
</gene>
<evidence type="ECO:0000259" key="5">
    <source>
        <dbReference type="Pfam" id="PF00205"/>
    </source>
</evidence>
<evidence type="ECO:0000256" key="1">
    <source>
        <dbReference type="ARBA" id="ARBA00001964"/>
    </source>
</evidence>
<dbReference type="GO" id="GO:0050660">
    <property type="term" value="F:flavin adenine dinucleotide binding"/>
    <property type="evidence" value="ECO:0007669"/>
    <property type="project" value="TreeGrafter"/>
</dbReference>
<dbReference type="InterPro" id="IPR029035">
    <property type="entry name" value="DHS-like_NAD/FAD-binding_dom"/>
</dbReference>
<dbReference type="InterPro" id="IPR029061">
    <property type="entry name" value="THDP-binding"/>
</dbReference>
<dbReference type="Pfam" id="PF02775">
    <property type="entry name" value="TPP_enzyme_C"/>
    <property type="match status" value="1"/>
</dbReference>
<keyword evidence="4" id="KW-0786">Thiamine pyrophosphate</keyword>
<comment type="similarity">
    <text evidence="2">Belongs to the TPP enzyme family.</text>
</comment>
<dbReference type="GO" id="GO:0009097">
    <property type="term" value="P:isoleucine biosynthetic process"/>
    <property type="evidence" value="ECO:0007669"/>
    <property type="project" value="TreeGrafter"/>
</dbReference>
<dbReference type="AlphaFoldDB" id="A0A6B0Y2U7"/>
<dbReference type="InterPro" id="IPR012000">
    <property type="entry name" value="Thiamin_PyroP_enz_cen_dom"/>
</dbReference>
<dbReference type="PANTHER" id="PTHR18968:SF13">
    <property type="entry name" value="ACETOLACTATE SYNTHASE CATALYTIC SUBUNIT, MITOCHONDRIAL"/>
    <property type="match status" value="1"/>
</dbReference>
<protein>
    <submittedName>
        <fullName evidence="7">Thiamine pyrophosphate-binding protein</fullName>
    </submittedName>
</protein>
<dbReference type="GO" id="GO:0003984">
    <property type="term" value="F:acetolactate synthase activity"/>
    <property type="evidence" value="ECO:0007669"/>
    <property type="project" value="TreeGrafter"/>
</dbReference>
<sequence length="347" mass="38130">MASGATDEVRELAELLDMPVATSYMGKGSLPENHPLSLGPYGLLGRTASNEYVLRADLGLALGTRFNNVGTAAWRIPDRKTRLVQVDIEPTQIGRNYTVDLALTGDIRAVLREMLDLLKSDPRVTPKSIQRNSVSAISSNWRKEKGIESPLAQDRDARPVHPIQVIRAMRDAMQDDDVLVCDSGFNQIWGGQYFEVRSPGRNYLGPRGFGVMGYGLPAAISRALTTPDQNVVCLTGDGGFAMVVQELETAVRSGANLTVVVMNNSNMHFIKDNQRLFFDGRYISTEFTELDYAEIARAFGCAGLRVENSGDLDQALAEAMRSDKTSVIDVRILDDAVPERVSLQSFK</sequence>
<keyword evidence="3" id="KW-0808">Transferase</keyword>
<evidence type="ECO:0000256" key="4">
    <source>
        <dbReference type="ARBA" id="ARBA00023052"/>
    </source>
</evidence>
<accession>A0A6B0Y2U7</accession>
<proteinExistence type="inferred from homology"/>
<feature type="domain" description="Thiamine pyrophosphate enzyme central" evidence="5">
    <location>
        <begin position="3"/>
        <end position="113"/>
    </location>
</feature>
<name>A0A6B0Y2U7_9RHOB</name>
<evidence type="ECO:0000259" key="6">
    <source>
        <dbReference type="Pfam" id="PF02775"/>
    </source>
</evidence>
<dbReference type="PANTHER" id="PTHR18968">
    <property type="entry name" value="THIAMINE PYROPHOSPHATE ENZYMES"/>
    <property type="match status" value="1"/>
</dbReference>
<dbReference type="InterPro" id="IPR045229">
    <property type="entry name" value="TPP_enz"/>
</dbReference>
<comment type="cofactor">
    <cofactor evidence="1">
        <name>thiamine diphosphate</name>
        <dbReference type="ChEBI" id="CHEBI:58937"/>
    </cofactor>
</comment>
<dbReference type="SUPFAM" id="SSF52518">
    <property type="entry name" value="Thiamin diphosphate-binding fold (THDP-binding)"/>
    <property type="match status" value="1"/>
</dbReference>
<dbReference type="GO" id="GO:0009099">
    <property type="term" value="P:L-valine biosynthetic process"/>
    <property type="evidence" value="ECO:0007669"/>
    <property type="project" value="TreeGrafter"/>
</dbReference>
<feature type="domain" description="Thiamine pyrophosphate enzyme TPP-binding" evidence="6">
    <location>
        <begin position="182"/>
        <end position="330"/>
    </location>
</feature>
<dbReference type="SUPFAM" id="SSF52467">
    <property type="entry name" value="DHS-like NAD/FAD-binding domain"/>
    <property type="match status" value="1"/>
</dbReference>
<dbReference type="GO" id="GO:0030976">
    <property type="term" value="F:thiamine pyrophosphate binding"/>
    <property type="evidence" value="ECO:0007669"/>
    <property type="project" value="InterPro"/>
</dbReference>
<comment type="caution">
    <text evidence="7">The sequence shown here is derived from an EMBL/GenBank/DDBJ whole genome shotgun (WGS) entry which is preliminary data.</text>
</comment>
<dbReference type="Pfam" id="PF00205">
    <property type="entry name" value="TPP_enzyme_M"/>
    <property type="match status" value="1"/>
</dbReference>
<dbReference type="PROSITE" id="PS00187">
    <property type="entry name" value="TPP_ENZYMES"/>
    <property type="match status" value="1"/>
</dbReference>
<organism evidence="7">
    <name type="scientific">Boseongicola sp. SB0664_bin_43</name>
    <dbReference type="NCBI Taxonomy" id="2604844"/>
    <lineage>
        <taxon>Bacteria</taxon>
        <taxon>Pseudomonadati</taxon>
        <taxon>Pseudomonadota</taxon>
        <taxon>Alphaproteobacteria</taxon>
        <taxon>Rhodobacterales</taxon>
        <taxon>Paracoccaceae</taxon>
        <taxon>Boseongicola</taxon>
    </lineage>
</organism>
<dbReference type="CDD" id="cd00568">
    <property type="entry name" value="TPP_enzymes"/>
    <property type="match status" value="1"/>
</dbReference>
<dbReference type="InterPro" id="IPR011766">
    <property type="entry name" value="TPP_enzyme_TPP-bd"/>
</dbReference>
<dbReference type="GO" id="GO:0005948">
    <property type="term" value="C:acetolactate synthase complex"/>
    <property type="evidence" value="ECO:0007669"/>
    <property type="project" value="TreeGrafter"/>
</dbReference>
<evidence type="ECO:0000256" key="3">
    <source>
        <dbReference type="ARBA" id="ARBA00022679"/>
    </source>
</evidence>
<evidence type="ECO:0000256" key="2">
    <source>
        <dbReference type="ARBA" id="ARBA00007812"/>
    </source>
</evidence>
<dbReference type="Gene3D" id="3.40.50.970">
    <property type="match status" value="1"/>
</dbReference>
<evidence type="ECO:0000313" key="7">
    <source>
        <dbReference type="EMBL" id="MXY34352.1"/>
    </source>
</evidence>
<dbReference type="InterPro" id="IPR000399">
    <property type="entry name" value="TPP-bd_CS"/>
</dbReference>
<dbReference type="GO" id="GO:0000287">
    <property type="term" value="F:magnesium ion binding"/>
    <property type="evidence" value="ECO:0007669"/>
    <property type="project" value="InterPro"/>
</dbReference>
<dbReference type="EMBL" id="VXRY01000388">
    <property type="protein sequence ID" value="MXY34352.1"/>
    <property type="molecule type" value="Genomic_DNA"/>
</dbReference>
<dbReference type="Gene3D" id="3.40.50.1220">
    <property type="entry name" value="TPP-binding domain"/>
    <property type="match status" value="1"/>
</dbReference>